<feature type="domain" description="Periplasmic binding protein" evidence="4">
    <location>
        <begin position="74"/>
        <end position="319"/>
    </location>
</feature>
<reference evidence="6" key="1">
    <citation type="submission" date="2016-11" db="EMBL/GenBank/DDBJ databases">
        <authorList>
            <person name="Varghese N."/>
            <person name="Submissions S."/>
        </authorList>
    </citation>
    <scope>NUCLEOTIDE SEQUENCE [LARGE SCALE GENOMIC DNA]</scope>
    <source>
        <strain evidence="6">DSM 44671</strain>
    </source>
</reference>
<dbReference type="Gene3D" id="3.40.50.2300">
    <property type="match status" value="2"/>
</dbReference>
<dbReference type="GO" id="GO:0030246">
    <property type="term" value="F:carbohydrate binding"/>
    <property type="evidence" value="ECO:0007669"/>
    <property type="project" value="UniProtKB-ARBA"/>
</dbReference>
<evidence type="ECO:0000313" key="6">
    <source>
        <dbReference type="Proteomes" id="UP000182740"/>
    </source>
</evidence>
<dbReference type="GO" id="GO:0030313">
    <property type="term" value="C:cell envelope"/>
    <property type="evidence" value="ECO:0007669"/>
    <property type="project" value="UniProtKB-SubCell"/>
</dbReference>
<dbReference type="PANTHER" id="PTHR46847">
    <property type="entry name" value="D-ALLOSE-BINDING PERIPLASMIC PROTEIN-RELATED"/>
    <property type="match status" value="1"/>
</dbReference>
<keyword evidence="6" id="KW-1185">Reference proteome</keyword>
<sequence length="355" mass="36918">MKLTRKLTAVATAVLLATAGCSVGSSSSGGQAGGGNQAFGANAELLPARQKAHDTMKGKKIAFVPILFKGYQLTENWGSTMKRTFESMGAQFTVYDSNFSSDRMLSTINDLIARKAADVLVLQNQDLGLLDNAIDRAEKAGIYTVVLNMMSTRLGDAFVGVDVYGAAQAIAKRAIADCDARHAAKTLSVIDGPGNDPASILWDQGIKDVAGSLGYQVLVGHSQFQNAQAQATAESVIQQQQGKLCGFLVTFDLNSITVGQTVKAAEGRGQVAPGSIGVYTLDADSNWCGALKQGLVTASAAYDVQGIGAAGAAAAQNLIFSGAKPGSGHDFAYVSSTVVDKTNVDQTTIACYKSQ</sequence>
<dbReference type="PROSITE" id="PS51257">
    <property type="entry name" value="PROKAR_LIPOPROTEIN"/>
    <property type="match status" value="1"/>
</dbReference>
<comment type="subcellular location">
    <subcellularLocation>
        <location evidence="1">Cell envelope</location>
    </subcellularLocation>
</comment>
<dbReference type="PANTHER" id="PTHR46847:SF1">
    <property type="entry name" value="D-ALLOSE-BINDING PERIPLASMIC PROTEIN-RELATED"/>
    <property type="match status" value="1"/>
</dbReference>
<dbReference type="EMBL" id="FPJG01000006">
    <property type="protein sequence ID" value="SFW79821.1"/>
    <property type="molecule type" value="Genomic_DNA"/>
</dbReference>
<proteinExistence type="inferred from homology"/>
<dbReference type="SUPFAM" id="SSF53822">
    <property type="entry name" value="Periplasmic binding protein-like I"/>
    <property type="match status" value="1"/>
</dbReference>
<dbReference type="STRING" id="546364.SAMN04489730_4842"/>
<dbReference type="OrthoDB" id="9804917at2"/>
<evidence type="ECO:0000313" key="5">
    <source>
        <dbReference type="EMBL" id="SFW79821.1"/>
    </source>
</evidence>
<evidence type="ECO:0000256" key="3">
    <source>
        <dbReference type="ARBA" id="ARBA00022729"/>
    </source>
</evidence>
<accession>A0A1K1S729</accession>
<comment type="similarity">
    <text evidence="2">Belongs to the bacterial solute-binding protein 2 family.</text>
</comment>
<dbReference type="Pfam" id="PF13407">
    <property type="entry name" value="Peripla_BP_4"/>
    <property type="match status" value="1"/>
</dbReference>
<dbReference type="AlphaFoldDB" id="A0A1K1S729"/>
<keyword evidence="3" id="KW-0732">Signal</keyword>
<organism evidence="5 6">
    <name type="scientific">Amycolatopsis australiensis</name>
    <dbReference type="NCBI Taxonomy" id="546364"/>
    <lineage>
        <taxon>Bacteria</taxon>
        <taxon>Bacillati</taxon>
        <taxon>Actinomycetota</taxon>
        <taxon>Actinomycetes</taxon>
        <taxon>Pseudonocardiales</taxon>
        <taxon>Pseudonocardiaceae</taxon>
        <taxon>Amycolatopsis</taxon>
    </lineage>
</organism>
<name>A0A1K1S729_9PSEU</name>
<evidence type="ECO:0000256" key="2">
    <source>
        <dbReference type="ARBA" id="ARBA00007639"/>
    </source>
</evidence>
<dbReference type="InterPro" id="IPR025997">
    <property type="entry name" value="SBP_2_dom"/>
</dbReference>
<dbReference type="InterPro" id="IPR028082">
    <property type="entry name" value="Peripla_BP_I"/>
</dbReference>
<dbReference type="Proteomes" id="UP000182740">
    <property type="component" value="Unassembled WGS sequence"/>
</dbReference>
<evidence type="ECO:0000259" key="4">
    <source>
        <dbReference type="Pfam" id="PF13407"/>
    </source>
</evidence>
<gene>
    <name evidence="5" type="ORF">SAMN04489730_4842</name>
</gene>
<dbReference type="RefSeq" id="WP_072478398.1">
    <property type="nucleotide sequence ID" value="NZ_FPJG01000006.1"/>
</dbReference>
<evidence type="ECO:0000256" key="1">
    <source>
        <dbReference type="ARBA" id="ARBA00004196"/>
    </source>
</evidence>
<protein>
    <submittedName>
        <fullName evidence="5">Ribose transport system substrate-binding protein</fullName>
    </submittedName>
</protein>